<evidence type="ECO:0000313" key="1">
    <source>
        <dbReference type="EMBL" id="KUH32941.1"/>
    </source>
</evidence>
<sequence>MPTIFEIIKSPKLSEKLEELIETVEDINDDYYPFEIREIHISGSVLRTSKARDVDITIHAFEVPEVKEEWEAFMKALRENKFNILNLVDSYREDIYPDRVNFEEFVYWHFEELTELGLEQFWVKNWLPLFRLGDFTEAAAPWDVRSSISTLIQREICKRIHCGNLELHVVYYAEGKWPEKEYFLKIPSIPIWDYNMGLLEISEDKLKEHFIKEFHRLIELSLKIIDGSIGVFAYRPAIYLMKEEGDNSFLTKIFREAVQREILILQKLVEKGRQLNLASLSIQELQDINTKLRNSQKHIEHLGIVWEATADVWDELIRTPMTYLPTLSKKHKVQTFEKLLLKMVSRRVISSYPRVIKSKDVKAIFEEVGLLKGEK</sequence>
<gene>
    <name evidence="1" type="ORF">APY94_07795</name>
</gene>
<proteinExistence type="predicted"/>
<keyword evidence="2" id="KW-1185">Reference proteome</keyword>
<accession>A0A100XXD6</accession>
<dbReference type="AlphaFoldDB" id="A0A100XXD6"/>
<evidence type="ECO:0008006" key="3">
    <source>
        <dbReference type="Google" id="ProtNLM"/>
    </source>
</evidence>
<reference evidence="1 2" key="1">
    <citation type="submission" date="2015-10" db="EMBL/GenBank/DDBJ databases">
        <title>Draft genome sequence of Thermococcus celericrescens strain DSM 17994.</title>
        <authorList>
            <person name="Hong S.-J."/>
            <person name="Park C.-E."/>
            <person name="Shin J.-H."/>
        </authorList>
    </citation>
    <scope>NUCLEOTIDE SEQUENCE [LARGE SCALE GENOMIC DNA]</scope>
    <source>
        <strain evidence="1 2">DSM 17994</strain>
    </source>
</reference>
<name>A0A100XXD6_9EURY</name>
<evidence type="ECO:0000313" key="2">
    <source>
        <dbReference type="Proteomes" id="UP000053462"/>
    </source>
</evidence>
<comment type="caution">
    <text evidence="1">The sequence shown here is derived from an EMBL/GenBank/DDBJ whole genome shotgun (WGS) entry which is preliminary data.</text>
</comment>
<dbReference type="EMBL" id="LLYW01000027">
    <property type="protein sequence ID" value="KUH32941.1"/>
    <property type="molecule type" value="Genomic_DNA"/>
</dbReference>
<protein>
    <recommendedName>
        <fullName evidence="3">Nucleotidyltransferase</fullName>
    </recommendedName>
</protein>
<organism evidence="1 2">
    <name type="scientific">Thermococcus celericrescens</name>
    <dbReference type="NCBI Taxonomy" id="227598"/>
    <lineage>
        <taxon>Archaea</taxon>
        <taxon>Methanobacteriati</taxon>
        <taxon>Methanobacteriota</taxon>
        <taxon>Thermococci</taxon>
        <taxon>Thermococcales</taxon>
        <taxon>Thermococcaceae</taxon>
        <taxon>Thermococcus</taxon>
    </lineage>
</organism>
<dbReference type="Proteomes" id="UP000053462">
    <property type="component" value="Unassembled WGS sequence"/>
</dbReference>